<feature type="transmembrane region" description="Helical" evidence="6">
    <location>
        <begin position="351"/>
        <end position="370"/>
    </location>
</feature>
<reference evidence="7 8" key="1">
    <citation type="journal article" date="2014" name="PLoS Genet.">
        <title>Phylogenetically driven sequencing of extremely halophilic archaea reveals strategies for static and dynamic osmo-response.</title>
        <authorList>
            <person name="Becker E.A."/>
            <person name="Seitzer P.M."/>
            <person name="Tritt A."/>
            <person name="Larsen D."/>
            <person name="Krusor M."/>
            <person name="Yao A.I."/>
            <person name="Wu D."/>
            <person name="Madern D."/>
            <person name="Eisen J.A."/>
            <person name="Darling A.E."/>
            <person name="Facciotti M.T."/>
        </authorList>
    </citation>
    <scope>NUCLEOTIDE SEQUENCE [LARGE SCALE GENOMIC DNA]</scope>
    <source>
        <strain evidence="7 8">JCM 14848</strain>
    </source>
</reference>
<keyword evidence="8" id="KW-1185">Reference proteome</keyword>
<organism evidence="7 8">
    <name type="scientific">Halogeometricum pallidum JCM 14848</name>
    <dbReference type="NCBI Taxonomy" id="1227487"/>
    <lineage>
        <taxon>Archaea</taxon>
        <taxon>Methanobacteriati</taxon>
        <taxon>Methanobacteriota</taxon>
        <taxon>Stenosarchaea group</taxon>
        <taxon>Halobacteria</taxon>
        <taxon>Halobacteriales</taxon>
        <taxon>Haloferacaceae</taxon>
        <taxon>Halogeometricum</taxon>
    </lineage>
</organism>
<evidence type="ECO:0000256" key="1">
    <source>
        <dbReference type="ARBA" id="ARBA00004651"/>
    </source>
</evidence>
<evidence type="ECO:0000313" key="8">
    <source>
        <dbReference type="Proteomes" id="UP000011513"/>
    </source>
</evidence>
<keyword evidence="4 6" id="KW-1133">Transmembrane helix</keyword>
<comment type="caution">
    <text evidence="7">The sequence shown here is derived from an EMBL/GenBank/DDBJ whole genome shotgun (WGS) entry which is preliminary data.</text>
</comment>
<feature type="transmembrane region" description="Helical" evidence="6">
    <location>
        <begin position="376"/>
        <end position="394"/>
    </location>
</feature>
<sequence length="476" mass="52007">MVVGRVAILAFGLLFSPLLVRVLSKEEYGIFAAVIAIFSIMELVSNAGLFDSVRKHMASSSDGRDQTDIVYASYLLGLVYGVLSLVLIVAVAVSFLSGQRSELLIILGVAMIGNNIYRISRSAFHGRQQEQYAIFFNVLQNAVYFVAGLGLGLFFGVFGVIVGNVLSFYAAAIVGTVYVNRHFEKVSLQFDRVKHRFRPLATYGATQMVGGVAVVILYKVDILLINYFLGATETASYQAAIIPAEFVWFIPSAVQTVVLQNVATHWSNDDVKQIDRNLTAAVKWSALFLILVCVGLFGLAEPFITLYYGENYLDSVAPLQILLLGTFFFGVARIFIPALQATGWIRYTESLHVIVLVLNVALNVVMIPMYGITGAAVATSASYSLVLFGGLVIWHRSAMSFRSRSFPLRAGATAALFVAGYVPLVSWIQLPPLPKLLVCPPLGLVLFLLAATITGALTREDYRLVWSKVRGAIDSR</sequence>
<evidence type="ECO:0000256" key="5">
    <source>
        <dbReference type="ARBA" id="ARBA00023136"/>
    </source>
</evidence>
<dbReference type="PANTHER" id="PTHR30250">
    <property type="entry name" value="PST FAMILY PREDICTED COLANIC ACID TRANSPORTER"/>
    <property type="match status" value="1"/>
</dbReference>
<dbReference type="Pfam" id="PF13440">
    <property type="entry name" value="Polysacc_synt_3"/>
    <property type="match status" value="1"/>
</dbReference>
<feature type="transmembrane region" description="Helical" evidence="6">
    <location>
        <begin position="103"/>
        <end position="120"/>
    </location>
</feature>
<proteinExistence type="predicted"/>
<dbReference type="InterPro" id="IPR050833">
    <property type="entry name" value="Poly_Biosynth_Transport"/>
</dbReference>
<feature type="transmembrane region" description="Helical" evidence="6">
    <location>
        <begin position="240"/>
        <end position="259"/>
    </location>
</feature>
<feature type="transmembrane region" description="Helical" evidence="6">
    <location>
        <begin position="200"/>
        <end position="220"/>
    </location>
</feature>
<evidence type="ECO:0000256" key="3">
    <source>
        <dbReference type="ARBA" id="ARBA00022692"/>
    </source>
</evidence>
<evidence type="ECO:0000256" key="2">
    <source>
        <dbReference type="ARBA" id="ARBA00022475"/>
    </source>
</evidence>
<gene>
    <name evidence="7" type="ORF">C474_08487</name>
</gene>
<dbReference type="AlphaFoldDB" id="M0D750"/>
<evidence type="ECO:0000256" key="4">
    <source>
        <dbReference type="ARBA" id="ARBA00022989"/>
    </source>
</evidence>
<evidence type="ECO:0000313" key="7">
    <source>
        <dbReference type="EMBL" id="ELZ31325.1"/>
    </source>
</evidence>
<feature type="transmembrane region" description="Helical" evidence="6">
    <location>
        <begin position="319"/>
        <end position="339"/>
    </location>
</feature>
<dbReference type="GO" id="GO:0005886">
    <property type="term" value="C:plasma membrane"/>
    <property type="evidence" value="ECO:0007669"/>
    <property type="project" value="UniProtKB-SubCell"/>
</dbReference>
<feature type="transmembrane region" description="Helical" evidence="6">
    <location>
        <begin position="30"/>
        <end position="50"/>
    </location>
</feature>
<feature type="transmembrane region" description="Helical" evidence="6">
    <location>
        <begin position="132"/>
        <end position="155"/>
    </location>
</feature>
<name>M0D750_HALPD</name>
<protein>
    <submittedName>
        <fullName evidence="7">Polysaccharide biosynthesis protein</fullName>
    </submittedName>
</protein>
<feature type="transmembrane region" description="Helical" evidence="6">
    <location>
        <begin position="161"/>
        <end position="179"/>
    </location>
</feature>
<comment type="subcellular location">
    <subcellularLocation>
        <location evidence="1">Cell membrane</location>
        <topology evidence="1">Multi-pass membrane protein</topology>
    </subcellularLocation>
</comment>
<dbReference type="eggNOG" id="arCOG02209">
    <property type="taxonomic scope" value="Archaea"/>
</dbReference>
<evidence type="ECO:0000256" key="6">
    <source>
        <dbReference type="SAM" id="Phobius"/>
    </source>
</evidence>
<feature type="transmembrane region" description="Helical" evidence="6">
    <location>
        <begin position="280"/>
        <end position="299"/>
    </location>
</feature>
<feature type="transmembrane region" description="Helical" evidence="6">
    <location>
        <begin position="440"/>
        <end position="458"/>
    </location>
</feature>
<keyword evidence="2" id="KW-1003">Cell membrane</keyword>
<keyword evidence="3 6" id="KW-0812">Transmembrane</keyword>
<feature type="transmembrane region" description="Helical" evidence="6">
    <location>
        <begin position="71"/>
        <end position="97"/>
    </location>
</feature>
<feature type="transmembrane region" description="Helical" evidence="6">
    <location>
        <begin position="406"/>
        <end position="428"/>
    </location>
</feature>
<dbReference type="PANTHER" id="PTHR30250:SF11">
    <property type="entry name" value="O-ANTIGEN TRANSPORTER-RELATED"/>
    <property type="match status" value="1"/>
</dbReference>
<dbReference type="Proteomes" id="UP000011513">
    <property type="component" value="Unassembled WGS sequence"/>
</dbReference>
<dbReference type="OrthoDB" id="19148at2157"/>
<dbReference type="InParanoid" id="M0D750"/>
<dbReference type="EMBL" id="AOIV01000021">
    <property type="protein sequence ID" value="ELZ31325.1"/>
    <property type="molecule type" value="Genomic_DNA"/>
</dbReference>
<keyword evidence="5 6" id="KW-0472">Membrane</keyword>
<accession>M0D750</accession>
<dbReference type="CDD" id="cd13128">
    <property type="entry name" value="MATE_Wzx_like"/>
    <property type="match status" value="1"/>
</dbReference>